<keyword evidence="5" id="KW-0131">Cell cycle</keyword>
<dbReference type="OrthoDB" id="200660at2759"/>
<dbReference type="InterPro" id="IPR039776">
    <property type="entry name" value="Pds5"/>
</dbReference>
<accession>A0A1A0H500</accession>
<dbReference type="CDD" id="cd19953">
    <property type="entry name" value="PDS5"/>
    <property type="match status" value="1"/>
</dbReference>
<keyword evidence="3" id="KW-0498">Mitosis</keyword>
<keyword evidence="2" id="KW-0132">Cell division</keyword>
<dbReference type="GO" id="GO:0006281">
    <property type="term" value="P:DNA repair"/>
    <property type="evidence" value="ECO:0007669"/>
    <property type="project" value="TreeGrafter"/>
</dbReference>
<feature type="compositionally biased region" description="Basic residues" evidence="6">
    <location>
        <begin position="1199"/>
        <end position="1219"/>
    </location>
</feature>
<feature type="region of interest" description="Disordered" evidence="6">
    <location>
        <begin position="1194"/>
        <end position="1283"/>
    </location>
</feature>
<dbReference type="InterPro" id="IPR016024">
    <property type="entry name" value="ARM-type_fold"/>
</dbReference>
<dbReference type="PANTHER" id="PTHR12663">
    <property type="entry name" value="ANDROGEN INDUCED INHIBITOR OF PROLIFERATION AS3 / PDS5-RELATED"/>
    <property type="match status" value="1"/>
</dbReference>
<name>A0A1A0H500_9ASCO</name>
<keyword evidence="4" id="KW-0539">Nucleus</keyword>
<feature type="compositionally biased region" description="Acidic residues" evidence="6">
    <location>
        <begin position="1262"/>
        <end position="1283"/>
    </location>
</feature>
<dbReference type="GeneID" id="30031118"/>
<evidence type="ECO:0000313" key="7">
    <source>
        <dbReference type="EMBL" id="OBA19025.1"/>
    </source>
</evidence>
<dbReference type="GO" id="GO:0000785">
    <property type="term" value="C:chromatin"/>
    <property type="evidence" value="ECO:0007669"/>
    <property type="project" value="TreeGrafter"/>
</dbReference>
<dbReference type="SUPFAM" id="SSF48371">
    <property type="entry name" value="ARM repeat"/>
    <property type="match status" value="1"/>
</dbReference>
<feature type="compositionally biased region" description="Polar residues" evidence="6">
    <location>
        <begin position="1221"/>
        <end position="1242"/>
    </location>
</feature>
<evidence type="ECO:0000256" key="2">
    <source>
        <dbReference type="ARBA" id="ARBA00022618"/>
    </source>
</evidence>
<evidence type="ECO:0000256" key="3">
    <source>
        <dbReference type="ARBA" id="ARBA00022776"/>
    </source>
</evidence>
<dbReference type="PANTHER" id="PTHR12663:SF0">
    <property type="entry name" value="PRECOCIOUS DISSOCIATION OF SISTERS 5, ISOFORM A"/>
    <property type="match status" value="1"/>
</dbReference>
<comment type="caution">
    <text evidence="7">The sequence shown here is derived from an EMBL/GenBank/DDBJ whole genome shotgun (WGS) entry which is preliminary data.</text>
</comment>
<organism evidence="7 8">
    <name type="scientific">Metschnikowia bicuspidata var. bicuspidata NRRL YB-4993</name>
    <dbReference type="NCBI Taxonomy" id="869754"/>
    <lineage>
        <taxon>Eukaryota</taxon>
        <taxon>Fungi</taxon>
        <taxon>Dikarya</taxon>
        <taxon>Ascomycota</taxon>
        <taxon>Saccharomycotina</taxon>
        <taxon>Pichiomycetes</taxon>
        <taxon>Metschnikowiaceae</taxon>
        <taxon>Metschnikowia</taxon>
    </lineage>
</organism>
<dbReference type="GO" id="GO:0051301">
    <property type="term" value="P:cell division"/>
    <property type="evidence" value="ECO:0007669"/>
    <property type="project" value="UniProtKB-KW"/>
</dbReference>
<proteinExistence type="predicted"/>
<evidence type="ECO:0000256" key="5">
    <source>
        <dbReference type="ARBA" id="ARBA00023306"/>
    </source>
</evidence>
<dbReference type="InterPro" id="IPR011989">
    <property type="entry name" value="ARM-like"/>
</dbReference>
<dbReference type="Pfam" id="PF20168">
    <property type="entry name" value="PDS5"/>
    <property type="match status" value="1"/>
</dbReference>
<dbReference type="Gene3D" id="1.25.10.10">
    <property type="entry name" value="Leucine-rich Repeat Variant"/>
    <property type="match status" value="1"/>
</dbReference>
<protein>
    <recommendedName>
        <fullName evidence="9">ARM repeat-containing protein</fullName>
    </recommendedName>
</protein>
<dbReference type="GO" id="GO:0005634">
    <property type="term" value="C:nucleus"/>
    <property type="evidence" value="ECO:0007669"/>
    <property type="project" value="UniProtKB-SubCell"/>
</dbReference>
<evidence type="ECO:0000256" key="1">
    <source>
        <dbReference type="ARBA" id="ARBA00004123"/>
    </source>
</evidence>
<dbReference type="STRING" id="869754.A0A1A0H500"/>
<evidence type="ECO:0000313" key="8">
    <source>
        <dbReference type="Proteomes" id="UP000092555"/>
    </source>
</evidence>
<keyword evidence="8" id="KW-1185">Reference proteome</keyword>
<dbReference type="EMBL" id="LXTC01000008">
    <property type="protein sequence ID" value="OBA19025.1"/>
    <property type="molecule type" value="Genomic_DNA"/>
</dbReference>
<gene>
    <name evidence="7" type="ORF">METBIDRAFT_47278</name>
</gene>
<dbReference type="Proteomes" id="UP000092555">
    <property type="component" value="Unassembled WGS sequence"/>
</dbReference>
<dbReference type="GO" id="GO:0007064">
    <property type="term" value="P:mitotic sister chromatid cohesion"/>
    <property type="evidence" value="ECO:0007669"/>
    <property type="project" value="InterPro"/>
</dbReference>
<evidence type="ECO:0008006" key="9">
    <source>
        <dbReference type="Google" id="ProtNLM"/>
    </source>
</evidence>
<comment type="subcellular location">
    <subcellularLocation>
        <location evidence="1">Nucleus</location>
    </subcellularLocation>
</comment>
<evidence type="ECO:0000256" key="4">
    <source>
        <dbReference type="ARBA" id="ARBA00023242"/>
    </source>
</evidence>
<sequence>MARRVKPKAALDAPIIPSLGKSIPTKELIARLLKIADELSAVDQELAVLEDYKDLARNLANPKLIKHANVGVKAFTACAIADIIRLYAPDAPFTEEELSDIFRAFFAQFSHLWDEDNPYFLQQSYILKRLVEVRTVVLIGDLPDSQELVSLLFNTMYKLTTKDFPSRLEPLASEMLAETISEIDYIPQGVVSLIVKHLTVATDCQLMSRSSNISNTAFIFSLAICEANSDKMARLVAHLFSEMLDESAKSSEKDRHAPFEALEKIHLSSVHIWAHVPDLLASVMGLISDELNSDDEGIRMLATKTIGSMLSSSSLSKNGNSAVTFVSYHRDTWTNWLKKSSDTSPSVRAVWIEQAPVILSLETTSEINSELSLGFSKCLTDSSEKVRFSACCSLESLSFSVIMKKVCNESILKTLFQLIREKHVQTRNTAINVLAHLYNDCMVSLANNEVVDLGSSNSEDHENVIHCVVNGVPNNLLQLNYINDKSITTAVDICLFEKLLPFDDSAEIRVFRLCQFLKELREKGSLAFRAITKRQQKNAEVLLKFLDLAEEYICNSSMEIENKENESNEKILIKVEKVIKWLESQVPEGLNSYESLNTFFRLKNPRFVNLLRNCIDMDLDYKTVKNSAKELLTKLSDVKNIKYGKGKPHSTTAEMVSNMKILLYRSSVIFYNKSNIGELIKVSQESGSDNYKAANELMSMITTDCPNVCKNHVTALVKMVESDDIKDIPVRLLQSLYHVLRKLPERFPEEESFYKRMHVLATNGCYLQAKYCVKIIGCSPSKEARVFKILGSIMPLSPKDQNFKAHLSIVAEVYLVDPLSLTSFSSGINTVIIEEILKKNRLQSLELDSIAKLKWIDNENLFKHEMLIEKLIAVRLIANKLRHIASSDSTDKATLNAAEKPINLLANIIFNNGELVKLSTDVNTIATPYCYRLKLKLYLGLMLLKLAKLPRLNSLISLDVIKKMTRLLLDEEMSVREIFLRSLRKKLQEKAISERFLHLVFFMGHEPDPNLRSYISTWIVSQHQRVNTKQEMLYERTSVRLIHALAHDDRFDKLMCDESKALTERQLDAYIYALGIASMFIGTIANESNINLLYYLASRVKQYRDNSIESSFYGMEDLPNEVLNLYRVAELFQLMLKELADSKSWNLQTWPGKINLPSDLFLPMEDYQQAHDFISRVYIPDLIQIELRESFSNKTLSTGKKRSHSTNKPQNVKRGKGSARSKMSTPVRSRSHQNIRNVSTAVSKPAVIRRSTRTSSKVFYGESDDNAGVDEQTNESSDEFESE</sequence>
<evidence type="ECO:0000256" key="6">
    <source>
        <dbReference type="SAM" id="MobiDB-lite"/>
    </source>
</evidence>
<reference evidence="7 8" key="1">
    <citation type="submission" date="2016-05" db="EMBL/GenBank/DDBJ databases">
        <title>Comparative genomics of biotechnologically important yeasts.</title>
        <authorList>
            <consortium name="DOE Joint Genome Institute"/>
            <person name="Riley R."/>
            <person name="Haridas S."/>
            <person name="Wolfe K.H."/>
            <person name="Lopes M.R."/>
            <person name="Hittinger C.T."/>
            <person name="Goker M."/>
            <person name="Salamov A."/>
            <person name="Wisecaver J."/>
            <person name="Long T.M."/>
            <person name="Aerts A.L."/>
            <person name="Barry K."/>
            <person name="Choi C."/>
            <person name="Clum A."/>
            <person name="Coughlan A.Y."/>
            <person name="Deshpande S."/>
            <person name="Douglass A.P."/>
            <person name="Hanson S.J."/>
            <person name="Klenk H.-P."/>
            <person name="LaButti K."/>
            <person name="Lapidus A."/>
            <person name="Lindquist E."/>
            <person name="Lipzen A."/>
            <person name="Meier-kolthoff J.P."/>
            <person name="Ohm R.A."/>
            <person name="Otillar R.P."/>
            <person name="Pangilinan J."/>
            <person name="Peng Y."/>
            <person name="Rokas A."/>
            <person name="Rosa C.A."/>
            <person name="Scheuner C."/>
            <person name="Sibirny A.A."/>
            <person name="Slot J.C."/>
            <person name="Stielow J.B."/>
            <person name="Sun H."/>
            <person name="Kurtzman C.P."/>
            <person name="Blackwell M."/>
            <person name="Grigoriev I.V."/>
            <person name="Jeffries T.W."/>
        </authorList>
    </citation>
    <scope>NUCLEOTIDE SEQUENCE [LARGE SCALE GENOMIC DNA]</scope>
    <source>
        <strain evidence="7 8">NRRL YB-4993</strain>
    </source>
</reference>
<dbReference type="RefSeq" id="XP_018709560.1">
    <property type="nucleotide sequence ID" value="XM_018858142.1"/>
</dbReference>